<dbReference type="InterPro" id="IPR037523">
    <property type="entry name" value="VOC_core"/>
</dbReference>
<dbReference type="RefSeq" id="WP_269421813.1">
    <property type="nucleotide sequence ID" value="NZ_JAPWGY010000001.1"/>
</dbReference>
<dbReference type="SUPFAM" id="SSF54593">
    <property type="entry name" value="Glyoxalase/Bleomycin resistance protein/Dihydroxybiphenyl dioxygenase"/>
    <property type="match status" value="1"/>
</dbReference>
<accession>A0ABT4LET2</accession>
<sequence length="117" mass="12950">MPHQNNSINYIEFPMVKLDETKSFYSKAFGWRFTDWGPDYLSFDGAGIDGGFNREDKVPVNAPGVLVVLYAEDLEKTGTAISAAGGKIIKPAYGFPGGRRFHFTDPNGNQLAVWSEK</sequence>
<dbReference type="PROSITE" id="PS51819">
    <property type="entry name" value="VOC"/>
    <property type="match status" value="1"/>
</dbReference>
<proteinExistence type="predicted"/>
<dbReference type="Gene3D" id="3.10.180.10">
    <property type="entry name" value="2,3-Dihydroxybiphenyl 1,2-Dioxygenase, domain 1"/>
    <property type="match status" value="1"/>
</dbReference>
<dbReference type="PANTHER" id="PTHR33993">
    <property type="entry name" value="GLYOXALASE-RELATED"/>
    <property type="match status" value="1"/>
</dbReference>
<protein>
    <submittedName>
        <fullName evidence="2">VOC family protein</fullName>
    </submittedName>
</protein>
<dbReference type="CDD" id="cd07247">
    <property type="entry name" value="SgaA_N_like"/>
    <property type="match status" value="1"/>
</dbReference>
<dbReference type="Proteomes" id="UP001069802">
    <property type="component" value="Unassembled WGS sequence"/>
</dbReference>
<dbReference type="InterPro" id="IPR004360">
    <property type="entry name" value="Glyas_Fos-R_dOase_dom"/>
</dbReference>
<comment type="caution">
    <text evidence="2">The sequence shown here is derived from an EMBL/GenBank/DDBJ whole genome shotgun (WGS) entry which is preliminary data.</text>
</comment>
<dbReference type="InterPro" id="IPR052164">
    <property type="entry name" value="Anthracycline_SecMetBiosynth"/>
</dbReference>
<name>A0ABT4LET2_9PROT</name>
<reference evidence="2" key="1">
    <citation type="submission" date="2022-12" db="EMBL/GenBank/DDBJ databases">
        <title>Bacterial isolates from different developmental stages of Nematostella vectensis.</title>
        <authorList>
            <person name="Fraune S."/>
        </authorList>
    </citation>
    <scope>NUCLEOTIDE SEQUENCE</scope>
    <source>
        <strain evidence="2">G21630-S1</strain>
    </source>
</reference>
<keyword evidence="3" id="KW-1185">Reference proteome</keyword>
<evidence type="ECO:0000313" key="2">
    <source>
        <dbReference type="EMBL" id="MCZ4279613.1"/>
    </source>
</evidence>
<evidence type="ECO:0000313" key="3">
    <source>
        <dbReference type="Proteomes" id="UP001069802"/>
    </source>
</evidence>
<gene>
    <name evidence="2" type="ORF">O4H49_02410</name>
</gene>
<organism evidence="2 3">
    <name type="scientific">Kiloniella laminariae</name>
    <dbReference type="NCBI Taxonomy" id="454162"/>
    <lineage>
        <taxon>Bacteria</taxon>
        <taxon>Pseudomonadati</taxon>
        <taxon>Pseudomonadota</taxon>
        <taxon>Alphaproteobacteria</taxon>
        <taxon>Rhodospirillales</taxon>
        <taxon>Kiloniellaceae</taxon>
        <taxon>Kiloniella</taxon>
    </lineage>
</organism>
<dbReference type="InterPro" id="IPR029068">
    <property type="entry name" value="Glyas_Bleomycin-R_OHBP_Dase"/>
</dbReference>
<dbReference type="PANTHER" id="PTHR33993:SF1">
    <property type="entry name" value="GLYOXALASE FAMILY PROTEIN"/>
    <property type="match status" value="1"/>
</dbReference>
<feature type="domain" description="VOC" evidence="1">
    <location>
        <begin position="7"/>
        <end position="116"/>
    </location>
</feature>
<dbReference type="EMBL" id="JAPWGY010000001">
    <property type="protein sequence ID" value="MCZ4279613.1"/>
    <property type="molecule type" value="Genomic_DNA"/>
</dbReference>
<dbReference type="Pfam" id="PF00903">
    <property type="entry name" value="Glyoxalase"/>
    <property type="match status" value="1"/>
</dbReference>
<evidence type="ECO:0000259" key="1">
    <source>
        <dbReference type="PROSITE" id="PS51819"/>
    </source>
</evidence>